<proteinExistence type="predicted"/>
<evidence type="ECO:0000259" key="3">
    <source>
        <dbReference type="Pfam" id="PF25145"/>
    </source>
</evidence>
<evidence type="ECO:0000259" key="2">
    <source>
        <dbReference type="Pfam" id="PF24961"/>
    </source>
</evidence>
<dbReference type="InterPro" id="IPR056739">
    <property type="entry name" value="NfeD_membrane"/>
</dbReference>
<accession>X1RKX0</accession>
<feature type="domain" description="NfeD integral membrane" evidence="2">
    <location>
        <begin position="137"/>
        <end position="210"/>
    </location>
</feature>
<feature type="non-terminal residue" evidence="4">
    <location>
        <position position="210"/>
    </location>
</feature>
<dbReference type="PANTHER" id="PTHR33507:SF3">
    <property type="entry name" value="INNER MEMBRANE PROTEIN YBBJ"/>
    <property type="match status" value="1"/>
</dbReference>
<feature type="non-terminal residue" evidence="4">
    <location>
        <position position="1"/>
    </location>
</feature>
<evidence type="ECO:0000256" key="1">
    <source>
        <dbReference type="SAM" id="Phobius"/>
    </source>
</evidence>
<keyword evidence="1" id="KW-0472">Membrane</keyword>
<dbReference type="AlphaFoldDB" id="X1RKX0"/>
<feature type="transmembrane region" description="Helical" evidence="1">
    <location>
        <begin position="187"/>
        <end position="207"/>
    </location>
</feature>
<dbReference type="InterPro" id="IPR056738">
    <property type="entry name" value="NfeD1b_N"/>
</dbReference>
<dbReference type="PANTHER" id="PTHR33507">
    <property type="entry name" value="INNER MEMBRANE PROTEIN YBBJ"/>
    <property type="match status" value="1"/>
</dbReference>
<dbReference type="Gene3D" id="3.90.226.10">
    <property type="entry name" value="2-enoyl-CoA Hydratase, Chain A, domain 1"/>
    <property type="match status" value="1"/>
</dbReference>
<evidence type="ECO:0000313" key="4">
    <source>
        <dbReference type="EMBL" id="GAI56184.1"/>
    </source>
</evidence>
<keyword evidence="1" id="KW-0812">Transmembrane</keyword>
<gene>
    <name evidence="4" type="ORF">S06H3_58626</name>
</gene>
<dbReference type="Pfam" id="PF25145">
    <property type="entry name" value="NfeD1b_N"/>
    <property type="match status" value="1"/>
</dbReference>
<reference evidence="4" key="1">
    <citation type="journal article" date="2014" name="Front. Microbiol.">
        <title>High frequency of phylogenetically diverse reductive dehalogenase-homologous genes in deep subseafloor sedimentary metagenomes.</title>
        <authorList>
            <person name="Kawai M."/>
            <person name="Futagami T."/>
            <person name="Toyoda A."/>
            <person name="Takaki Y."/>
            <person name="Nishi S."/>
            <person name="Hori S."/>
            <person name="Arai W."/>
            <person name="Tsubouchi T."/>
            <person name="Morono Y."/>
            <person name="Uchiyama I."/>
            <person name="Ito T."/>
            <person name="Fujiyama A."/>
            <person name="Inagaki F."/>
            <person name="Takami H."/>
        </authorList>
    </citation>
    <scope>NUCLEOTIDE SEQUENCE</scope>
    <source>
        <strain evidence="4">Expedition CK06-06</strain>
    </source>
</reference>
<name>X1RKX0_9ZZZZ</name>
<comment type="caution">
    <text evidence="4">The sequence shown here is derived from an EMBL/GenBank/DDBJ whole genome shotgun (WGS) entry which is preliminary data.</text>
</comment>
<dbReference type="GO" id="GO:0005886">
    <property type="term" value="C:plasma membrane"/>
    <property type="evidence" value="ECO:0007669"/>
    <property type="project" value="TreeGrafter"/>
</dbReference>
<feature type="domain" description="NfeD1b N-terminal" evidence="3">
    <location>
        <begin position="1"/>
        <end position="119"/>
    </location>
</feature>
<sequence>IYMRKGASIGAATVVDAQGKVVPDKYQSFMRSTMRATAEAHGKDTIIKGTDTLLVWHRDPQIAEAMVDPKIYIKDIIDTGQVLTFTTNEAIKYGFCEGEAESIKEVLKIAGIKDYEIKEFVLTPLEAIIQFLVNPFVHGILIMIIIGGIYFELQTPGIGFPLGAALLAAILYFAPLYLQGLAENWELVLFVVGLILIGVEIFAIPGFGVA</sequence>
<feature type="transmembrane region" description="Helical" evidence="1">
    <location>
        <begin position="157"/>
        <end position="178"/>
    </location>
</feature>
<dbReference type="Pfam" id="PF24961">
    <property type="entry name" value="NfeD_membrane"/>
    <property type="match status" value="1"/>
</dbReference>
<dbReference type="EMBL" id="BARV01037977">
    <property type="protein sequence ID" value="GAI56184.1"/>
    <property type="molecule type" value="Genomic_DNA"/>
</dbReference>
<protein>
    <submittedName>
        <fullName evidence="4">Uncharacterized protein</fullName>
    </submittedName>
</protein>
<dbReference type="InterPro" id="IPR052165">
    <property type="entry name" value="Membrane_assoc_protease"/>
</dbReference>
<feature type="transmembrane region" description="Helical" evidence="1">
    <location>
        <begin position="127"/>
        <end position="151"/>
    </location>
</feature>
<organism evidence="4">
    <name type="scientific">marine sediment metagenome</name>
    <dbReference type="NCBI Taxonomy" id="412755"/>
    <lineage>
        <taxon>unclassified sequences</taxon>
        <taxon>metagenomes</taxon>
        <taxon>ecological metagenomes</taxon>
    </lineage>
</organism>
<keyword evidence="1" id="KW-1133">Transmembrane helix</keyword>